<sequence>MVEMRNISKEFPGILANDQVSFDVKSGEIHALLGENGAGKSTLMSVLTGLYHPDGGQIYIEGKKTEFSSPKDAVNCGIGMVHQHFKLVQPFTVAENIMLSIKDLKQIYNLKEIEQQIIKQSEAFGLSIDPKAKIWQLSVGEQQRVEIIKLLLLGAQVLILDEPTAVLTPQEANALFKTLLKMIESGKSVILISHKMNEVLENTDRITVLRDGKSIGTVDTKNTNEKELAKMMVGRNIADQLVKKSSRKQDKIFSLDNVSALGNNGLLKLKSMSLDIYAGEILGIAGVDGNGQKELAEVVAGIRSVKMGNLAFCGKDCTKSGRKKRMNLGISYVPEDRMTTGLAPDLNAYENMALNSYRSYRGAFIRWDKVKKDTDRLIQAFDVRLASKANPVKMMSGGNIQKLLLAREIDSDPLLIVAVYPMRGLDIGATDYVKRLLIEQSEKGKAVLLISEDLEDLLSMTDRIIVMHGGEIMGVVKPSETTREEIGLMMAGKRKVDLHEA</sequence>
<dbReference type="GO" id="GO:0005886">
    <property type="term" value="C:plasma membrane"/>
    <property type="evidence" value="ECO:0007669"/>
    <property type="project" value="UniProtKB-SubCell"/>
</dbReference>
<evidence type="ECO:0000313" key="10">
    <source>
        <dbReference type="EMBL" id="TGE38602.1"/>
    </source>
</evidence>
<keyword evidence="3" id="KW-1003">Cell membrane</keyword>
<dbReference type="InterPro" id="IPR050107">
    <property type="entry name" value="ABC_carbohydrate_import_ATPase"/>
</dbReference>
<dbReference type="CDD" id="cd03215">
    <property type="entry name" value="ABC_Carb_Monos_II"/>
    <property type="match status" value="1"/>
</dbReference>
<dbReference type="Gene3D" id="3.40.50.300">
    <property type="entry name" value="P-loop containing nucleotide triphosphate hydrolases"/>
    <property type="match status" value="2"/>
</dbReference>
<dbReference type="PANTHER" id="PTHR43790">
    <property type="entry name" value="CARBOHYDRATE TRANSPORT ATP-BINDING PROTEIN MG119-RELATED"/>
    <property type="match status" value="1"/>
</dbReference>
<evidence type="ECO:0000259" key="9">
    <source>
        <dbReference type="PROSITE" id="PS50893"/>
    </source>
</evidence>
<dbReference type="PROSITE" id="PS50893">
    <property type="entry name" value="ABC_TRANSPORTER_2"/>
    <property type="match status" value="2"/>
</dbReference>
<dbReference type="InterPro" id="IPR027417">
    <property type="entry name" value="P-loop_NTPase"/>
</dbReference>
<dbReference type="CDD" id="cd03216">
    <property type="entry name" value="ABC_Carb_Monos_I"/>
    <property type="match status" value="1"/>
</dbReference>
<evidence type="ECO:0000256" key="5">
    <source>
        <dbReference type="ARBA" id="ARBA00022741"/>
    </source>
</evidence>
<dbReference type="SUPFAM" id="SSF52540">
    <property type="entry name" value="P-loop containing nucleoside triphosphate hydrolases"/>
    <property type="match status" value="2"/>
</dbReference>
<dbReference type="Proteomes" id="UP000298460">
    <property type="component" value="Unassembled WGS sequence"/>
</dbReference>
<feature type="domain" description="ABC transporter" evidence="9">
    <location>
        <begin position="2"/>
        <end position="236"/>
    </location>
</feature>
<name>A0A4Z0R6D4_9FIRM</name>
<keyword evidence="6 10" id="KW-0067">ATP-binding</keyword>
<keyword evidence="11" id="KW-1185">Reference proteome</keyword>
<dbReference type="EMBL" id="SPQQ01000003">
    <property type="protein sequence ID" value="TGE38602.1"/>
    <property type="molecule type" value="Genomic_DNA"/>
</dbReference>
<protein>
    <submittedName>
        <fullName evidence="10">ABC transporter ATP-binding protein</fullName>
    </submittedName>
</protein>
<evidence type="ECO:0000313" key="11">
    <source>
        <dbReference type="Proteomes" id="UP000298460"/>
    </source>
</evidence>
<gene>
    <name evidence="10" type="ORF">E4K67_11820</name>
</gene>
<dbReference type="InterPro" id="IPR003593">
    <property type="entry name" value="AAA+_ATPase"/>
</dbReference>
<keyword evidence="8" id="KW-0472">Membrane</keyword>
<dbReference type="GO" id="GO:0005524">
    <property type="term" value="F:ATP binding"/>
    <property type="evidence" value="ECO:0007669"/>
    <property type="project" value="UniProtKB-KW"/>
</dbReference>
<keyword evidence="7" id="KW-1278">Translocase</keyword>
<keyword evidence="4" id="KW-0677">Repeat</keyword>
<evidence type="ECO:0000256" key="7">
    <source>
        <dbReference type="ARBA" id="ARBA00022967"/>
    </source>
</evidence>
<dbReference type="Pfam" id="PF00005">
    <property type="entry name" value="ABC_tran"/>
    <property type="match status" value="2"/>
</dbReference>
<comment type="subcellular location">
    <subcellularLocation>
        <location evidence="1">Cell membrane</location>
        <topology evidence="1">Peripheral membrane protein</topology>
    </subcellularLocation>
</comment>
<evidence type="ECO:0000256" key="2">
    <source>
        <dbReference type="ARBA" id="ARBA00022448"/>
    </source>
</evidence>
<comment type="caution">
    <text evidence="10">The sequence shown here is derived from an EMBL/GenBank/DDBJ whole genome shotgun (WGS) entry which is preliminary data.</text>
</comment>
<dbReference type="PROSITE" id="PS00211">
    <property type="entry name" value="ABC_TRANSPORTER_1"/>
    <property type="match status" value="2"/>
</dbReference>
<feature type="domain" description="ABC transporter" evidence="9">
    <location>
        <begin position="253"/>
        <end position="494"/>
    </location>
</feature>
<dbReference type="OrthoDB" id="9771863at2"/>
<reference evidence="10 11" key="1">
    <citation type="submission" date="2019-03" db="EMBL/GenBank/DDBJ databases">
        <title>Draft Genome Sequence of Desulfosporosinus fructosivorans Strain 63.6F, Isolated from Marine Sediment in the Baltic Sea.</title>
        <authorList>
            <person name="Hausmann B."/>
            <person name="Vandieken V."/>
            <person name="Pjevac P."/>
            <person name="Schreck K."/>
            <person name="Herbold C.W."/>
            <person name="Loy A."/>
        </authorList>
    </citation>
    <scope>NUCLEOTIDE SEQUENCE [LARGE SCALE GENOMIC DNA]</scope>
    <source>
        <strain evidence="10 11">63.6F</strain>
    </source>
</reference>
<keyword evidence="2" id="KW-0813">Transport</keyword>
<dbReference type="GO" id="GO:0016887">
    <property type="term" value="F:ATP hydrolysis activity"/>
    <property type="evidence" value="ECO:0007669"/>
    <property type="project" value="InterPro"/>
</dbReference>
<keyword evidence="5" id="KW-0547">Nucleotide-binding</keyword>
<organism evidence="10 11">
    <name type="scientific">Desulfosporosinus fructosivorans</name>
    <dbReference type="NCBI Taxonomy" id="2018669"/>
    <lineage>
        <taxon>Bacteria</taxon>
        <taxon>Bacillati</taxon>
        <taxon>Bacillota</taxon>
        <taxon>Clostridia</taxon>
        <taxon>Eubacteriales</taxon>
        <taxon>Desulfitobacteriaceae</taxon>
        <taxon>Desulfosporosinus</taxon>
    </lineage>
</organism>
<dbReference type="InterPro" id="IPR017871">
    <property type="entry name" value="ABC_transporter-like_CS"/>
</dbReference>
<dbReference type="RefSeq" id="WP_135546811.1">
    <property type="nucleotide sequence ID" value="NZ_SPQQ01000003.1"/>
</dbReference>
<evidence type="ECO:0000256" key="1">
    <source>
        <dbReference type="ARBA" id="ARBA00004202"/>
    </source>
</evidence>
<proteinExistence type="predicted"/>
<dbReference type="SMART" id="SM00382">
    <property type="entry name" value="AAA"/>
    <property type="match status" value="1"/>
</dbReference>
<evidence type="ECO:0000256" key="3">
    <source>
        <dbReference type="ARBA" id="ARBA00022475"/>
    </source>
</evidence>
<evidence type="ECO:0000256" key="6">
    <source>
        <dbReference type="ARBA" id="ARBA00022840"/>
    </source>
</evidence>
<evidence type="ECO:0000256" key="4">
    <source>
        <dbReference type="ARBA" id="ARBA00022737"/>
    </source>
</evidence>
<accession>A0A4Z0R6D4</accession>
<dbReference type="PANTHER" id="PTHR43790:SF4">
    <property type="entry name" value="GUANOSINE IMPORT ATP-BINDING PROTEIN NUPO"/>
    <property type="match status" value="1"/>
</dbReference>
<dbReference type="AlphaFoldDB" id="A0A4Z0R6D4"/>
<dbReference type="InterPro" id="IPR003439">
    <property type="entry name" value="ABC_transporter-like_ATP-bd"/>
</dbReference>
<evidence type="ECO:0000256" key="8">
    <source>
        <dbReference type="ARBA" id="ARBA00023136"/>
    </source>
</evidence>
<dbReference type="FunFam" id="3.40.50.300:FF:000127">
    <property type="entry name" value="Ribose import ATP-binding protein RbsA"/>
    <property type="match status" value="1"/>
</dbReference>